<name>A0A375Z1Y9_MYCSH</name>
<keyword evidence="6" id="KW-1185">Reference proteome</keyword>
<evidence type="ECO:0000259" key="4">
    <source>
        <dbReference type="Pfam" id="PF12484"/>
    </source>
</evidence>
<evidence type="ECO:0000313" key="6">
    <source>
        <dbReference type="Proteomes" id="UP000252015"/>
    </source>
</evidence>
<feature type="compositionally biased region" description="Basic residues" evidence="2">
    <location>
        <begin position="368"/>
        <end position="378"/>
    </location>
</feature>
<dbReference type="InterPro" id="IPR000030">
    <property type="entry name" value="PPE_dom"/>
</dbReference>
<dbReference type="Gene3D" id="1.20.1260.20">
    <property type="entry name" value="PPE superfamily"/>
    <property type="match status" value="1"/>
</dbReference>
<sequence>MDFAALPPEINSGRMYAGPGSGSILAAAATWDELSTELYTAAASYQSVISALTSGPWRGPSSISMASAAAPFAAWLSATAAQAEQTSNQAKAAAAAHAAAFAMTVPPPVVAANRAQLAALVATNILGQNTPAIAATEAQYDEMWAQDATAMYGYAAASQTASQMTPFATPHQTTNPGALASQGAAVSQSGGTSAGHAAVSHTLSAVSQAAEPSGLDSLGSLSDIWAIPQDALFDTAIIAAFVPEYCIAGAALPSPFGLAATAPAAIAAAEPLGLLPVEASAGLAGASVSAGLGQATSMSGLSVPQSWATAAPEMRLAAAELPISNVVAAEGGGLFRGMPLFGGAPLMTLAGNGPSPRGYRDPEESRRKAAKGRRSTMR</sequence>
<dbReference type="PANTHER" id="PTHR46766:SF1">
    <property type="entry name" value="GLUTAMINE-RICH PROTEIN 2"/>
    <property type="match status" value="1"/>
</dbReference>
<reference evidence="5 6" key="1">
    <citation type="submission" date="2018-05" db="EMBL/GenBank/DDBJ databases">
        <authorList>
            <consortium name="IHU Genomes"/>
        </authorList>
    </citation>
    <scope>NUCLEOTIDE SEQUENCE [LARGE SCALE GENOMIC DNA]</scope>
    <source>
        <strain evidence="5 6">P7336</strain>
    </source>
</reference>
<dbReference type="Pfam" id="PF00823">
    <property type="entry name" value="PPE"/>
    <property type="match status" value="1"/>
</dbReference>
<evidence type="ECO:0000256" key="2">
    <source>
        <dbReference type="SAM" id="MobiDB-lite"/>
    </source>
</evidence>
<dbReference type="RefSeq" id="WP_113964206.1">
    <property type="nucleotide sequence ID" value="NZ_UEGW01000001.1"/>
</dbReference>
<feature type="region of interest" description="Disordered" evidence="2">
    <location>
        <begin position="351"/>
        <end position="378"/>
    </location>
</feature>
<dbReference type="InterPro" id="IPR038332">
    <property type="entry name" value="PPE_sf"/>
</dbReference>
<dbReference type="InterPro" id="IPR022171">
    <property type="entry name" value="PPE_C"/>
</dbReference>
<evidence type="ECO:0000259" key="3">
    <source>
        <dbReference type="Pfam" id="PF00823"/>
    </source>
</evidence>
<dbReference type="EMBL" id="UEGW01000001">
    <property type="protein sequence ID" value="SRX95194.1"/>
    <property type="molecule type" value="Genomic_DNA"/>
</dbReference>
<evidence type="ECO:0000313" key="5">
    <source>
        <dbReference type="EMBL" id="SRX95194.1"/>
    </source>
</evidence>
<proteinExistence type="inferred from homology"/>
<accession>A0A375Z1Y9</accession>
<feature type="domain" description="PPE" evidence="3">
    <location>
        <begin position="2"/>
        <end position="164"/>
    </location>
</feature>
<dbReference type="STRING" id="29313.BHQ16_10995"/>
<dbReference type="PANTHER" id="PTHR46766">
    <property type="entry name" value="GLUTAMINE-RICH PROTEIN 2"/>
    <property type="match status" value="1"/>
</dbReference>
<dbReference type="Pfam" id="PF12484">
    <property type="entry name" value="PPE-SVP"/>
    <property type="match status" value="1"/>
</dbReference>
<dbReference type="FunFam" id="1.20.1260.20:FF:000001">
    <property type="entry name" value="PPE family protein PPE41"/>
    <property type="match status" value="1"/>
</dbReference>
<feature type="domain" description="PPE family C-terminal" evidence="4">
    <location>
        <begin position="289"/>
        <end position="351"/>
    </location>
</feature>
<protein>
    <submittedName>
        <fullName evidence="5">PPE family protein PPE32 [Mycobacterium tuberculosis H37Rv]</fullName>
    </submittedName>
</protein>
<dbReference type="SUPFAM" id="SSF140459">
    <property type="entry name" value="PE/PPE dimer-like"/>
    <property type="match status" value="1"/>
</dbReference>
<dbReference type="AlphaFoldDB" id="A0A375Z1Y9"/>
<organism evidence="5 6">
    <name type="scientific">Mycobacterium shimoidei</name>
    <dbReference type="NCBI Taxonomy" id="29313"/>
    <lineage>
        <taxon>Bacteria</taxon>
        <taxon>Bacillati</taxon>
        <taxon>Actinomycetota</taxon>
        <taxon>Actinomycetes</taxon>
        <taxon>Mycobacteriales</taxon>
        <taxon>Mycobacteriaceae</taxon>
        <taxon>Mycobacterium</taxon>
    </lineage>
</organism>
<dbReference type="Proteomes" id="UP000252015">
    <property type="component" value="Unassembled WGS sequence"/>
</dbReference>
<evidence type="ECO:0000256" key="1">
    <source>
        <dbReference type="ARBA" id="ARBA00010652"/>
    </source>
</evidence>
<feature type="region of interest" description="Disordered" evidence="2">
    <location>
        <begin position="169"/>
        <end position="193"/>
    </location>
</feature>
<comment type="similarity">
    <text evidence="1">Belongs to the mycobacterial PPE family.</text>
</comment>
<gene>
    <name evidence="5" type="ORF">MSP7336_03458</name>
</gene>
<dbReference type="GO" id="GO:0052572">
    <property type="term" value="P:response to host immune response"/>
    <property type="evidence" value="ECO:0007669"/>
    <property type="project" value="TreeGrafter"/>
</dbReference>
<feature type="compositionally biased region" description="Basic and acidic residues" evidence="2">
    <location>
        <begin position="358"/>
        <end position="367"/>
    </location>
</feature>